<feature type="compositionally biased region" description="Basic residues" evidence="1">
    <location>
        <begin position="449"/>
        <end position="465"/>
    </location>
</feature>
<dbReference type="EMBL" id="CANHGI010000001">
    <property type="protein sequence ID" value="CAI5439634.1"/>
    <property type="molecule type" value="Genomic_DNA"/>
</dbReference>
<reference evidence="2" key="1">
    <citation type="submission" date="2022-11" db="EMBL/GenBank/DDBJ databases">
        <authorList>
            <person name="Kikuchi T."/>
        </authorList>
    </citation>
    <scope>NUCLEOTIDE SEQUENCE</scope>
    <source>
        <strain evidence="2">PS1010</strain>
    </source>
</reference>
<feature type="compositionally biased region" description="Polar residues" evidence="1">
    <location>
        <begin position="230"/>
        <end position="242"/>
    </location>
</feature>
<feature type="compositionally biased region" description="Low complexity" evidence="1">
    <location>
        <begin position="208"/>
        <end position="219"/>
    </location>
</feature>
<evidence type="ECO:0000313" key="3">
    <source>
        <dbReference type="Proteomes" id="UP001152747"/>
    </source>
</evidence>
<feature type="compositionally biased region" description="Acidic residues" evidence="1">
    <location>
        <begin position="596"/>
        <end position="612"/>
    </location>
</feature>
<dbReference type="AlphaFoldDB" id="A0A9P1I7B8"/>
<dbReference type="Proteomes" id="UP001152747">
    <property type="component" value="Unassembled WGS sequence"/>
</dbReference>
<feature type="compositionally biased region" description="Polar residues" evidence="1">
    <location>
        <begin position="471"/>
        <end position="482"/>
    </location>
</feature>
<feature type="region of interest" description="Disordered" evidence="1">
    <location>
        <begin position="584"/>
        <end position="612"/>
    </location>
</feature>
<protein>
    <recommendedName>
        <fullName evidence="4">THAP-type domain-containing protein</fullName>
    </recommendedName>
</protein>
<comment type="caution">
    <text evidence="2">The sequence shown here is derived from an EMBL/GenBank/DDBJ whole genome shotgun (WGS) entry which is preliminary data.</text>
</comment>
<feature type="region of interest" description="Disordered" evidence="1">
    <location>
        <begin position="198"/>
        <end position="242"/>
    </location>
</feature>
<organism evidence="2 3">
    <name type="scientific">Caenorhabditis angaria</name>
    <dbReference type="NCBI Taxonomy" id="860376"/>
    <lineage>
        <taxon>Eukaryota</taxon>
        <taxon>Metazoa</taxon>
        <taxon>Ecdysozoa</taxon>
        <taxon>Nematoda</taxon>
        <taxon>Chromadorea</taxon>
        <taxon>Rhabditida</taxon>
        <taxon>Rhabditina</taxon>
        <taxon>Rhabditomorpha</taxon>
        <taxon>Rhabditoidea</taxon>
        <taxon>Rhabditidae</taxon>
        <taxon>Peloderinae</taxon>
        <taxon>Caenorhabditis</taxon>
    </lineage>
</organism>
<evidence type="ECO:0000313" key="2">
    <source>
        <dbReference type="EMBL" id="CAI5439634.1"/>
    </source>
</evidence>
<gene>
    <name evidence="2" type="ORF">CAMP_LOCUS2271</name>
</gene>
<sequence>MVLNHKSKCLYCGLEKQSSEMRPVPIDNEKRLKKWIERLGEEFAANLKKAIADSAEHFPICRYHFPKNLDKLSEKFNPRLLPIANKDYYKPRKIYKKKTPMTDDSVDVGPIQYGAPRVCRKIAKEQCAYCREIKRIFEMTFVTGNRRELTKWVAILGNDFAYYIRWNSRRLICLSHFELAPGATEIQPGQLPVANYEKKKTNEPSTSQQEVQQNENLNNPPASNDFDPNIPSTSNQHANSGNEEPFFRWLERDIENAILAESQKASKNPLIPNNQQSMMEFIDKCIESVRKESEQANRSQQGGRLAEFNEDWMNPNIPSTSNFGNPPPLNHNYRSASNVENPNNLPIANVESVRKNQKKKKLTVTNCAYCEKRKYCGEMTSVTKNESELKKWIDILGNTFEANVARRRSLPMICLSHFDLPPGSRQLKKRQLPVANYNADSTNDDSIPLKKKGRKFKRIRGRKSAKKNDTSQEVQQNETIAENNDDEVAQTHNSGMLTVYYDQNWMNPNIPSTSNVQNLNNPQNHYEPLTSNYYDPNNLWTSNFYDPNIPTTSNFYYNSNPNNLSNAFPSNHYNFAPNSNFVEFPPRQIQRNENRQEEDDEEEEEDFEHENL</sequence>
<feature type="region of interest" description="Disordered" evidence="1">
    <location>
        <begin position="439"/>
        <end position="487"/>
    </location>
</feature>
<evidence type="ECO:0000256" key="1">
    <source>
        <dbReference type="SAM" id="MobiDB-lite"/>
    </source>
</evidence>
<keyword evidence="3" id="KW-1185">Reference proteome</keyword>
<name>A0A9P1I7B8_9PELO</name>
<evidence type="ECO:0008006" key="4">
    <source>
        <dbReference type="Google" id="ProtNLM"/>
    </source>
</evidence>
<accession>A0A9P1I7B8</accession>
<proteinExistence type="predicted"/>